<evidence type="ECO:0000256" key="5">
    <source>
        <dbReference type="ARBA" id="ARBA00022989"/>
    </source>
</evidence>
<feature type="compositionally biased region" description="Basic residues" evidence="7">
    <location>
        <begin position="875"/>
        <end position="886"/>
    </location>
</feature>
<feature type="transmembrane region" description="Helical" evidence="8">
    <location>
        <begin position="177"/>
        <end position="194"/>
    </location>
</feature>
<evidence type="ECO:0000256" key="8">
    <source>
        <dbReference type="SAM" id="Phobius"/>
    </source>
</evidence>
<evidence type="ECO:0000313" key="11">
    <source>
        <dbReference type="Proteomes" id="UP000738349"/>
    </source>
</evidence>
<feature type="compositionally biased region" description="Basic and acidic residues" evidence="7">
    <location>
        <begin position="434"/>
        <end position="450"/>
    </location>
</feature>
<feature type="compositionally biased region" description="Polar residues" evidence="7">
    <location>
        <begin position="392"/>
        <end position="414"/>
    </location>
</feature>
<feature type="compositionally biased region" description="Low complexity" evidence="7">
    <location>
        <begin position="598"/>
        <end position="623"/>
    </location>
</feature>
<feature type="region of interest" description="Disordered" evidence="7">
    <location>
        <begin position="286"/>
        <end position="317"/>
    </location>
</feature>
<feature type="compositionally biased region" description="Polar residues" evidence="7">
    <location>
        <begin position="572"/>
        <end position="581"/>
    </location>
</feature>
<evidence type="ECO:0000256" key="7">
    <source>
        <dbReference type="SAM" id="MobiDB-lite"/>
    </source>
</evidence>
<feature type="transmembrane region" description="Helical" evidence="8">
    <location>
        <begin position="64"/>
        <end position="87"/>
    </location>
</feature>
<feature type="domain" description="Cytochrome b561" evidence="9">
    <location>
        <begin position="70"/>
        <end position="190"/>
    </location>
</feature>
<feature type="transmembrane region" description="Helical" evidence="8">
    <location>
        <begin position="200"/>
        <end position="219"/>
    </location>
</feature>
<keyword evidence="3 8" id="KW-0812">Transmembrane</keyword>
<dbReference type="PANTHER" id="PTHR47797">
    <property type="entry name" value="DEHYDROGENASE, PUTATIVE (AFU_ORTHOLOGUE AFUA_8G05805)-RELATED"/>
    <property type="match status" value="1"/>
</dbReference>
<keyword evidence="4" id="KW-0249">Electron transport</keyword>
<feature type="compositionally biased region" description="Polar residues" evidence="7">
    <location>
        <begin position="666"/>
        <end position="682"/>
    </location>
</feature>
<feature type="compositionally biased region" description="Basic residues" evidence="7">
    <location>
        <begin position="462"/>
        <end position="471"/>
    </location>
</feature>
<proteinExistence type="predicted"/>
<dbReference type="InterPro" id="IPR006593">
    <property type="entry name" value="Cyt_b561/ferric_Rdtase_TM"/>
</dbReference>
<dbReference type="EMBL" id="JAGMUV010000009">
    <property type="protein sequence ID" value="KAH7143894.1"/>
    <property type="molecule type" value="Genomic_DNA"/>
</dbReference>
<dbReference type="Gene3D" id="1.20.120.1770">
    <property type="match status" value="1"/>
</dbReference>
<feature type="compositionally biased region" description="Low complexity" evidence="7">
    <location>
        <begin position="416"/>
        <end position="427"/>
    </location>
</feature>
<dbReference type="PANTHER" id="PTHR47797:SF3">
    <property type="entry name" value="CYTOCHROME B561 DOMAIN-CONTAINING PROTEIN"/>
    <property type="match status" value="1"/>
</dbReference>
<feature type="compositionally biased region" description="Gly residues" evidence="7">
    <location>
        <begin position="813"/>
        <end position="824"/>
    </location>
</feature>
<evidence type="ECO:0000313" key="10">
    <source>
        <dbReference type="EMBL" id="KAH7143894.1"/>
    </source>
</evidence>
<evidence type="ECO:0000256" key="1">
    <source>
        <dbReference type="ARBA" id="ARBA00004370"/>
    </source>
</evidence>
<accession>A0A9P9J4Q2</accession>
<evidence type="ECO:0000256" key="4">
    <source>
        <dbReference type="ARBA" id="ARBA00022982"/>
    </source>
</evidence>
<evidence type="ECO:0000256" key="3">
    <source>
        <dbReference type="ARBA" id="ARBA00022692"/>
    </source>
</evidence>
<feature type="compositionally biased region" description="Basic and acidic residues" evidence="7">
    <location>
        <begin position="765"/>
        <end position="786"/>
    </location>
</feature>
<name>A0A9P9J4Q2_9HYPO</name>
<gene>
    <name evidence="10" type="ORF">EDB81DRAFT_605487</name>
</gene>
<feature type="non-terminal residue" evidence="10">
    <location>
        <position position="1"/>
    </location>
</feature>
<feature type="transmembrane region" description="Helical" evidence="8">
    <location>
        <begin position="138"/>
        <end position="157"/>
    </location>
</feature>
<feature type="compositionally biased region" description="Low complexity" evidence="7">
    <location>
        <begin position="748"/>
        <end position="758"/>
    </location>
</feature>
<feature type="transmembrane region" description="Helical" evidence="8">
    <location>
        <begin position="107"/>
        <end position="126"/>
    </location>
</feature>
<keyword evidence="11" id="KW-1185">Reference proteome</keyword>
<reference evidence="10" key="1">
    <citation type="journal article" date="2021" name="Nat. Commun.">
        <title>Genetic determinants of endophytism in the Arabidopsis root mycobiome.</title>
        <authorList>
            <person name="Mesny F."/>
            <person name="Miyauchi S."/>
            <person name="Thiergart T."/>
            <person name="Pickel B."/>
            <person name="Atanasova L."/>
            <person name="Karlsson M."/>
            <person name="Huettel B."/>
            <person name="Barry K.W."/>
            <person name="Haridas S."/>
            <person name="Chen C."/>
            <person name="Bauer D."/>
            <person name="Andreopoulos W."/>
            <person name="Pangilinan J."/>
            <person name="LaButti K."/>
            <person name="Riley R."/>
            <person name="Lipzen A."/>
            <person name="Clum A."/>
            <person name="Drula E."/>
            <person name="Henrissat B."/>
            <person name="Kohler A."/>
            <person name="Grigoriev I.V."/>
            <person name="Martin F.M."/>
            <person name="Hacquard S."/>
        </authorList>
    </citation>
    <scope>NUCLEOTIDE SEQUENCE</scope>
    <source>
        <strain evidence="10">MPI-CAGE-AT-0147</strain>
    </source>
</reference>
<feature type="region of interest" description="Disordered" evidence="7">
    <location>
        <begin position="363"/>
        <end position="493"/>
    </location>
</feature>
<dbReference type="CDD" id="cd08760">
    <property type="entry name" value="Cyt_b561_FRRS1_like"/>
    <property type="match status" value="1"/>
</dbReference>
<organism evidence="10 11">
    <name type="scientific">Dactylonectria macrodidyma</name>
    <dbReference type="NCBI Taxonomy" id="307937"/>
    <lineage>
        <taxon>Eukaryota</taxon>
        <taxon>Fungi</taxon>
        <taxon>Dikarya</taxon>
        <taxon>Ascomycota</taxon>
        <taxon>Pezizomycotina</taxon>
        <taxon>Sordariomycetes</taxon>
        <taxon>Hypocreomycetidae</taxon>
        <taxon>Hypocreales</taxon>
        <taxon>Nectriaceae</taxon>
        <taxon>Dactylonectria</taxon>
    </lineage>
</organism>
<protein>
    <recommendedName>
        <fullName evidence="9">Cytochrome b561 domain-containing protein</fullName>
    </recommendedName>
</protein>
<feature type="compositionally biased region" description="Basic and acidic residues" evidence="7">
    <location>
        <begin position="718"/>
        <end position="747"/>
    </location>
</feature>
<dbReference type="SMART" id="SM00665">
    <property type="entry name" value="B561"/>
    <property type="match status" value="1"/>
</dbReference>
<dbReference type="GO" id="GO:0016020">
    <property type="term" value="C:membrane"/>
    <property type="evidence" value="ECO:0007669"/>
    <property type="project" value="UniProtKB-SubCell"/>
</dbReference>
<feature type="compositionally biased region" description="Basic and acidic residues" evidence="7">
    <location>
        <begin position="522"/>
        <end position="534"/>
    </location>
</feature>
<evidence type="ECO:0000259" key="9">
    <source>
        <dbReference type="SMART" id="SM00665"/>
    </source>
</evidence>
<keyword evidence="2" id="KW-0813">Transport</keyword>
<evidence type="ECO:0000256" key="2">
    <source>
        <dbReference type="ARBA" id="ARBA00022448"/>
    </source>
</evidence>
<feature type="region of interest" description="Disordered" evidence="7">
    <location>
        <begin position="522"/>
        <end position="886"/>
    </location>
</feature>
<keyword evidence="5 8" id="KW-1133">Transmembrane helix</keyword>
<dbReference type="OrthoDB" id="19261at2759"/>
<dbReference type="Proteomes" id="UP000738349">
    <property type="component" value="Unassembled WGS sequence"/>
</dbReference>
<dbReference type="AlphaFoldDB" id="A0A9P9J4Q2"/>
<comment type="caution">
    <text evidence="10">The sequence shown here is derived from an EMBL/GenBank/DDBJ whole genome shotgun (WGS) entry which is preliminary data.</text>
</comment>
<sequence>MAPTPADELSAPGAVSYDSETMVVGDGTWDFSKNTFLLPNLQGLNFETMRYNGMGNRFSTVSQYHSLVAAHAVLGALIFLLLIPFSVMTARFYSHRPGFAVKYHAQINILAAIMLLAVFLLGYFAVGPERSLTNPHHGIGVAIFAMFFLQIIGGRLVRHITKSRSLRIMIHQWSGRAIALLGITQVPLGLTLYGSPKYLFVLYAVWMSFLFLIYFILSYQSEGRRELYMNGGGGDGDRSAYTQTTRTRVTESEYFASDHRPEEHGGKAKWLGPLAAGAGLFALTRGRNKNRDRSRSRSRSPSLDRSRAPEVLASRRGSASYLTDKYSELPPQKKSGGGFMKFLGGAAAAIGAGKLASGLMNKRDRHRDDEYSAVSTETPQKYRSGRGAPTMTDFTSDVTQTTRRGPDMTQTSLFSPPRNARNPRNPATTILSRSEVDSRMDSELDSRLDSRLSSQPPTTPRRATHANRFSRRSFDESDYSSYVSPSRKPQEVRASGGIAKGFFGGLGMGWFAKKLADRRAQKEEQRLRDEEDMRSGTSVSRFTGDGYASPTRKPSRRPPPQRRQTGYARDTVLSSEMTESSIEPRPHRGPYMPHTEISTLPPSTLPASTLPPSTLPPSTMAPSTIPPSALLPVAGGDGSGSRHDVEHVSMPPMPADPQGILAVGGSENSGISPGSRPYQSRQGRAPPLGGSMATNSDLPRPEDRVRYASPASLSVKLKVHDDRDRNVTLRRLTEEEAQKARGRRESESSISGLESPSYSRRRYRRDSSQRRTESAAERRVEDDERLAPLSPPNPAFAKTRRGKDSAYYSGQPAQGGPGPSGGSGLLPPVTPLGAPTVSSIGSMLDSGAGTWSAMTPSPPGPEKPTPAGSAAADNRRRRRQERRRPS</sequence>
<keyword evidence="6 8" id="KW-0472">Membrane</keyword>
<comment type="subcellular location">
    <subcellularLocation>
        <location evidence="1">Membrane</location>
    </subcellularLocation>
</comment>
<evidence type="ECO:0000256" key="6">
    <source>
        <dbReference type="ARBA" id="ARBA00023136"/>
    </source>
</evidence>